<dbReference type="HOGENOM" id="CLU_1231597_0_0_1"/>
<dbReference type="AlphaFoldDB" id="A0A0E0ICI1"/>
<dbReference type="STRING" id="4536.A0A0E0ICI1"/>
<reference evidence="1" key="1">
    <citation type="submission" date="2015-04" db="UniProtKB">
        <authorList>
            <consortium name="EnsemblPlants"/>
        </authorList>
    </citation>
    <scope>IDENTIFICATION</scope>
    <source>
        <strain evidence="1">SL10</strain>
    </source>
</reference>
<sequence>MVELDAYVHHIMESVGELLLEAICMVNLRNVAEAEGCILPLNQEQVMLNYYINNEKSTMLNLLGGDSFLKKLAILELNGNRYEDASIATFFKLDTGSFVRKCVPVLRDYLFIANMAIGLVMILEMTPPHKTSMLNPFHAELIHAEEVREVATTNSPLMVFTSWFHGRCVRWDDQESEGFHKVMAYFPGNFVNLAPIFDEVHLTNHGSILSIILIYVEEECDQAVQ</sequence>
<evidence type="ECO:0000313" key="2">
    <source>
        <dbReference type="Proteomes" id="UP000006591"/>
    </source>
</evidence>
<name>A0A0E0ICI1_ORYNI</name>
<evidence type="ECO:0000313" key="1">
    <source>
        <dbReference type="EnsemblPlants" id="ONIVA08G17640.1"/>
    </source>
</evidence>
<keyword evidence="2" id="KW-1185">Reference proteome</keyword>
<accession>A0A0E0ICI1</accession>
<organism evidence="1">
    <name type="scientific">Oryza nivara</name>
    <name type="common">Indian wild rice</name>
    <name type="synonym">Oryza sativa f. spontanea</name>
    <dbReference type="NCBI Taxonomy" id="4536"/>
    <lineage>
        <taxon>Eukaryota</taxon>
        <taxon>Viridiplantae</taxon>
        <taxon>Streptophyta</taxon>
        <taxon>Embryophyta</taxon>
        <taxon>Tracheophyta</taxon>
        <taxon>Spermatophyta</taxon>
        <taxon>Magnoliopsida</taxon>
        <taxon>Liliopsida</taxon>
        <taxon>Poales</taxon>
        <taxon>Poaceae</taxon>
        <taxon>BOP clade</taxon>
        <taxon>Oryzoideae</taxon>
        <taxon>Oryzeae</taxon>
        <taxon>Oryzinae</taxon>
        <taxon>Oryza</taxon>
    </lineage>
</organism>
<proteinExistence type="predicted"/>
<dbReference type="EnsemblPlants" id="ONIVA08G17640.1">
    <property type="protein sequence ID" value="ONIVA08G17640.1"/>
    <property type="gene ID" value="ONIVA08G17640"/>
</dbReference>
<dbReference type="Gramene" id="ONIVA08G17640.1">
    <property type="protein sequence ID" value="ONIVA08G17640.1"/>
    <property type="gene ID" value="ONIVA08G17640"/>
</dbReference>
<protein>
    <submittedName>
        <fullName evidence="1">Uncharacterized protein</fullName>
    </submittedName>
</protein>
<reference evidence="1" key="2">
    <citation type="submission" date="2018-04" db="EMBL/GenBank/DDBJ databases">
        <title>OnivRS2 (Oryza nivara Reference Sequence Version 2).</title>
        <authorList>
            <person name="Zhang J."/>
            <person name="Kudrna D."/>
            <person name="Lee S."/>
            <person name="Talag J."/>
            <person name="Rajasekar S."/>
            <person name="Welchert J."/>
            <person name="Hsing Y.-I."/>
            <person name="Wing R.A."/>
        </authorList>
    </citation>
    <scope>NUCLEOTIDE SEQUENCE [LARGE SCALE GENOMIC DNA]</scope>
    <source>
        <strain evidence="1">SL10</strain>
    </source>
</reference>
<dbReference type="Proteomes" id="UP000006591">
    <property type="component" value="Chromosome 8"/>
</dbReference>